<protein>
    <submittedName>
        <fullName evidence="1">Uncharacterized protein</fullName>
    </submittedName>
</protein>
<keyword evidence="2" id="KW-1185">Reference proteome</keyword>
<dbReference type="AlphaFoldDB" id="A0A839ZBV7"/>
<evidence type="ECO:0000313" key="2">
    <source>
        <dbReference type="Proteomes" id="UP000533469"/>
    </source>
</evidence>
<dbReference type="EMBL" id="JACICD010000005">
    <property type="protein sequence ID" value="MBB3772241.1"/>
    <property type="molecule type" value="Genomic_DNA"/>
</dbReference>
<gene>
    <name evidence="1" type="ORF">FHS55_002853</name>
</gene>
<reference evidence="1 2" key="1">
    <citation type="submission" date="2020-08" db="EMBL/GenBank/DDBJ databases">
        <title>Genomic Encyclopedia of Type Strains, Phase IV (KMG-IV): sequencing the most valuable type-strain genomes for metagenomic binning, comparative biology and taxonomic classification.</title>
        <authorList>
            <person name="Goeker M."/>
        </authorList>
    </citation>
    <scope>NUCLEOTIDE SEQUENCE [LARGE SCALE GENOMIC DNA]</scope>
    <source>
        <strain evidence="1 2">DSM 5895</strain>
    </source>
</reference>
<proteinExistence type="predicted"/>
<organism evidence="1 2">
    <name type="scientific">Ancylobacter tetraedralis</name>
    <dbReference type="NCBI Taxonomy" id="217068"/>
    <lineage>
        <taxon>Bacteria</taxon>
        <taxon>Pseudomonadati</taxon>
        <taxon>Pseudomonadota</taxon>
        <taxon>Alphaproteobacteria</taxon>
        <taxon>Hyphomicrobiales</taxon>
        <taxon>Xanthobacteraceae</taxon>
        <taxon>Ancylobacter</taxon>
    </lineage>
</organism>
<comment type="caution">
    <text evidence="1">The sequence shown here is derived from an EMBL/GenBank/DDBJ whole genome shotgun (WGS) entry which is preliminary data.</text>
</comment>
<accession>A0A839ZBV7</accession>
<name>A0A839ZBV7_9HYPH</name>
<evidence type="ECO:0000313" key="1">
    <source>
        <dbReference type="EMBL" id="MBB3772241.1"/>
    </source>
</evidence>
<sequence length="95" mass="10408">MTLRYAASTRLEPPMRATDIALILAAIGALVASVENRNRVEVTVQAKPAIREAAFITCPLRKPDFATVMQAAFLGDGTLIVEQQTNTRVRHIKDC</sequence>
<dbReference type="Proteomes" id="UP000533469">
    <property type="component" value="Unassembled WGS sequence"/>
</dbReference>
<dbReference type="RefSeq" id="WP_246340156.1">
    <property type="nucleotide sequence ID" value="NZ_JACICD010000005.1"/>
</dbReference>